<dbReference type="Proteomes" id="UP000774000">
    <property type="component" value="Unassembled WGS sequence"/>
</dbReference>
<sequence length="84" mass="9995">MSHYVYIVECADDTLYTGYTTDIERRIAEHNQGQGAKYTRGRTPVELCYQEQFKSRSSAQKREYKIKQLTRKQKIELIKDDKDE</sequence>
<dbReference type="GO" id="GO:0004519">
    <property type="term" value="F:endonuclease activity"/>
    <property type="evidence" value="ECO:0007669"/>
    <property type="project" value="UniProtKB-KW"/>
</dbReference>
<dbReference type="Pfam" id="PF01541">
    <property type="entry name" value="GIY-YIG"/>
    <property type="match status" value="1"/>
</dbReference>
<name>A0A938XTH1_9FIRM</name>
<dbReference type="PANTHER" id="PTHR34477">
    <property type="entry name" value="UPF0213 PROTEIN YHBQ"/>
    <property type="match status" value="1"/>
</dbReference>
<dbReference type="InterPro" id="IPR000305">
    <property type="entry name" value="GIY-YIG_endonuc"/>
</dbReference>
<feature type="domain" description="GIY-YIG" evidence="2">
    <location>
        <begin position="1"/>
        <end position="77"/>
    </location>
</feature>
<comment type="caution">
    <text evidence="3">The sequence shown here is derived from an EMBL/GenBank/DDBJ whole genome shotgun (WGS) entry which is preliminary data.</text>
</comment>
<evidence type="ECO:0000259" key="2">
    <source>
        <dbReference type="PROSITE" id="PS50164"/>
    </source>
</evidence>
<keyword evidence="3" id="KW-0378">Hydrolase</keyword>
<dbReference type="InterPro" id="IPR050190">
    <property type="entry name" value="UPF0213_domain"/>
</dbReference>
<evidence type="ECO:0000256" key="1">
    <source>
        <dbReference type="ARBA" id="ARBA00007435"/>
    </source>
</evidence>
<dbReference type="Gene3D" id="3.40.1440.10">
    <property type="entry name" value="GIY-YIG endonuclease"/>
    <property type="match status" value="1"/>
</dbReference>
<evidence type="ECO:0000313" key="4">
    <source>
        <dbReference type="Proteomes" id="UP000774000"/>
    </source>
</evidence>
<proteinExistence type="inferred from homology"/>
<dbReference type="PROSITE" id="PS50164">
    <property type="entry name" value="GIY_YIG"/>
    <property type="match status" value="1"/>
</dbReference>
<keyword evidence="3" id="KW-0255">Endonuclease</keyword>
<keyword evidence="3" id="KW-0540">Nuclease</keyword>
<gene>
    <name evidence="3" type="ORF">JOC47_002093</name>
</gene>
<organism evidence="3 4">
    <name type="scientific">Halanaerobacter jeridensis</name>
    <dbReference type="NCBI Taxonomy" id="706427"/>
    <lineage>
        <taxon>Bacteria</taxon>
        <taxon>Bacillati</taxon>
        <taxon>Bacillota</taxon>
        <taxon>Clostridia</taxon>
        <taxon>Halanaerobiales</taxon>
        <taxon>Halobacteroidaceae</taxon>
        <taxon>Halanaerobacter</taxon>
    </lineage>
</organism>
<comment type="similarity">
    <text evidence="1">Belongs to the UPF0213 family.</text>
</comment>
<dbReference type="SUPFAM" id="SSF82771">
    <property type="entry name" value="GIY-YIG endonuclease"/>
    <property type="match status" value="1"/>
</dbReference>
<dbReference type="CDD" id="cd10456">
    <property type="entry name" value="GIY-YIG_UPF0213"/>
    <property type="match status" value="1"/>
</dbReference>
<dbReference type="InterPro" id="IPR035901">
    <property type="entry name" value="GIY-YIG_endonuc_sf"/>
</dbReference>
<accession>A0A938XTH1</accession>
<dbReference type="PANTHER" id="PTHR34477:SF1">
    <property type="entry name" value="UPF0213 PROTEIN YHBQ"/>
    <property type="match status" value="1"/>
</dbReference>
<dbReference type="AlphaFoldDB" id="A0A938XTH1"/>
<evidence type="ECO:0000313" key="3">
    <source>
        <dbReference type="EMBL" id="MBM7557238.1"/>
    </source>
</evidence>
<dbReference type="RefSeq" id="WP_204701989.1">
    <property type="nucleotide sequence ID" value="NZ_JAFBDQ010000010.1"/>
</dbReference>
<keyword evidence="4" id="KW-1185">Reference proteome</keyword>
<dbReference type="EMBL" id="JAFBDQ010000010">
    <property type="protein sequence ID" value="MBM7557238.1"/>
    <property type="molecule type" value="Genomic_DNA"/>
</dbReference>
<reference evidence="3" key="1">
    <citation type="submission" date="2021-01" db="EMBL/GenBank/DDBJ databases">
        <title>Genomic Encyclopedia of Type Strains, Phase IV (KMG-IV): sequencing the most valuable type-strain genomes for metagenomic binning, comparative biology and taxonomic classification.</title>
        <authorList>
            <person name="Goeker M."/>
        </authorList>
    </citation>
    <scope>NUCLEOTIDE SEQUENCE</scope>
    <source>
        <strain evidence="3">DSM 23230</strain>
    </source>
</reference>
<protein>
    <submittedName>
        <fullName evidence="3">Endonuclease</fullName>
    </submittedName>
</protein>